<dbReference type="EMBL" id="SMFL01000010">
    <property type="protein sequence ID" value="TDE12104.1"/>
    <property type="molecule type" value="Genomic_DNA"/>
</dbReference>
<dbReference type="Proteomes" id="UP000294850">
    <property type="component" value="Unassembled WGS sequence"/>
</dbReference>
<evidence type="ECO:0000313" key="2">
    <source>
        <dbReference type="Proteomes" id="UP000294850"/>
    </source>
</evidence>
<keyword evidence="2" id="KW-1185">Reference proteome</keyword>
<organism evidence="1 2">
    <name type="scientific">Dyadobacter psychrotolerans</name>
    <dbReference type="NCBI Taxonomy" id="2541721"/>
    <lineage>
        <taxon>Bacteria</taxon>
        <taxon>Pseudomonadati</taxon>
        <taxon>Bacteroidota</taxon>
        <taxon>Cytophagia</taxon>
        <taxon>Cytophagales</taxon>
        <taxon>Spirosomataceae</taxon>
        <taxon>Dyadobacter</taxon>
    </lineage>
</organism>
<name>A0A4R5DJG7_9BACT</name>
<protein>
    <recommendedName>
        <fullName evidence="3">WG repeat-containing protein</fullName>
    </recommendedName>
</protein>
<dbReference type="OrthoDB" id="1236981at2"/>
<dbReference type="RefSeq" id="WP_131960814.1">
    <property type="nucleotide sequence ID" value="NZ_SMFL01000010.1"/>
</dbReference>
<comment type="caution">
    <text evidence="1">The sequence shown here is derived from an EMBL/GenBank/DDBJ whole genome shotgun (WGS) entry which is preliminary data.</text>
</comment>
<sequence>MWRTKFGHFLLKRSFEMHPLLIVFIVCTAQICSSQDDAKPLSDTYKSCCGIEPVTFNVGKANVYVPNVFTPNGDGINDLFLPTINSEVKALINFTIINVAGDTVLFNRRDVILTDPKSFAWDGKRYDGKQHVGPFKYGMAVYNKNNELGIVEGKGCVIPCTPEMAVFRSKEGCFYPIQAGKEGTLDKSINTAEKGCF</sequence>
<evidence type="ECO:0008006" key="3">
    <source>
        <dbReference type="Google" id="ProtNLM"/>
    </source>
</evidence>
<gene>
    <name evidence="1" type="ORF">E0F88_23965</name>
</gene>
<accession>A0A4R5DJG7</accession>
<reference evidence="1 2" key="1">
    <citation type="submission" date="2019-03" db="EMBL/GenBank/DDBJ databases">
        <title>Dyadobacter AR-3-6 sp. nov., isolated from arctic soil.</title>
        <authorList>
            <person name="Chaudhary D.K."/>
        </authorList>
    </citation>
    <scope>NUCLEOTIDE SEQUENCE [LARGE SCALE GENOMIC DNA]</scope>
    <source>
        <strain evidence="1 2">AR-3-6</strain>
    </source>
</reference>
<evidence type="ECO:0000313" key="1">
    <source>
        <dbReference type="EMBL" id="TDE12104.1"/>
    </source>
</evidence>
<dbReference type="AlphaFoldDB" id="A0A4R5DJG7"/>
<proteinExistence type="predicted"/>